<accession>G4Q492</accession>
<gene>
    <name evidence="1" type="ordered locus">Acin_0648</name>
</gene>
<dbReference type="STRING" id="568816.Acin_0648"/>
<sequence length="48" mass="5389">MRASKRARKAKSQEGSKISPMREAVMHFLVPSVFAQRGIVHFANQSAF</sequence>
<proteinExistence type="predicted"/>
<dbReference type="PATRIC" id="fig|568816.4.peg.630"/>
<reference evidence="1 2" key="1">
    <citation type="journal article" date="2011" name="J. Bacteriol.">
        <title>Complete genome sequence of Acidaminococcus intestini RYC-MR95, a Gram-negative bacterium from the phylum Firmicutes.</title>
        <authorList>
            <person name="D'Auria G."/>
            <person name="Galan J.C."/>
            <person name="Rodriguez-Alcayna M."/>
            <person name="Moya A."/>
            <person name="Baquero F."/>
            <person name="Latorre A."/>
        </authorList>
    </citation>
    <scope>NUCLEOTIDE SEQUENCE [LARGE SCALE GENOMIC DNA]</scope>
    <source>
        <strain evidence="1 2">RyC-MR95</strain>
    </source>
</reference>
<organism evidence="1 2">
    <name type="scientific">Acidaminococcus intestini (strain RyC-MR95)</name>
    <dbReference type="NCBI Taxonomy" id="568816"/>
    <lineage>
        <taxon>Bacteria</taxon>
        <taxon>Bacillati</taxon>
        <taxon>Bacillota</taxon>
        <taxon>Negativicutes</taxon>
        <taxon>Acidaminococcales</taxon>
        <taxon>Acidaminococcaceae</taxon>
        <taxon>Acidaminococcus</taxon>
    </lineage>
</organism>
<evidence type="ECO:0000313" key="2">
    <source>
        <dbReference type="Proteomes" id="UP000007093"/>
    </source>
</evidence>
<name>G4Q492_ACIIR</name>
<dbReference type="AlphaFoldDB" id="G4Q492"/>
<dbReference type="KEGG" id="ain:Acin_0648"/>
<dbReference type="Proteomes" id="UP000007093">
    <property type="component" value="Chromosome"/>
</dbReference>
<dbReference type="EMBL" id="CP003058">
    <property type="protein sequence ID" value="AEQ21886.1"/>
    <property type="molecule type" value="Genomic_DNA"/>
</dbReference>
<protein>
    <submittedName>
        <fullName evidence="1">Uncharacterized protein</fullName>
    </submittedName>
</protein>
<dbReference type="HOGENOM" id="CLU_3148348_0_0_9"/>
<evidence type="ECO:0000313" key="1">
    <source>
        <dbReference type="EMBL" id="AEQ21886.1"/>
    </source>
</evidence>
<dbReference type="InParanoid" id="G4Q492"/>
<keyword evidence="2" id="KW-1185">Reference proteome</keyword>